<proteinExistence type="predicted"/>
<dbReference type="Pfam" id="PF01627">
    <property type="entry name" value="Hpt"/>
    <property type="match status" value="1"/>
</dbReference>
<dbReference type="PROSITE" id="PS50894">
    <property type="entry name" value="HPT"/>
    <property type="match status" value="1"/>
</dbReference>
<dbReference type="GO" id="GO:0000160">
    <property type="term" value="P:phosphorelay signal transduction system"/>
    <property type="evidence" value="ECO:0007669"/>
    <property type="project" value="UniProtKB-KW"/>
</dbReference>
<evidence type="ECO:0000313" key="4">
    <source>
        <dbReference type="EMBL" id="RQW63137.1"/>
    </source>
</evidence>
<feature type="modified residue" description="Phosphohistidine" evidence="2">
    <location>
        <position position="57"/>
    </location>
</feature>
<dbReference type="InterPro" id="IPR036641">
    <property type="entry name" value="HPT_dom_sf"/>
</dbReference>
<protein>
    <submittedName>
        <fullName evidence="4">Hpt domain-containing protein</fullName>
    </submittedName>
</protein>
<organism evidence="4 5">
    <name type="scientific">Vibrio viridaestus</name>
    <dbReference type="NCBI Taxonomy" id="2487322"/>
    <lineage>
        <taxon>Bacteria</taxon>
        <taxon>Pseudomonadati</taxon>
        <taxon>Pseudomonadota</taxon>
        <taxon>Gammaproteobacteria</taxon>
        <taxon>Vibrionales</taxon>
        <taxon>Vibrionaceae</taxon>
        <taxon>Vibrio</taxon>
    </lineage>
</organism>
<evidence type="ECO:0000256" key="1">
    <source>
        <dbReference type="ARBA" id="ARBA00023012"/>
    </source>
</evidence>
<keyword evidence="2" id="KW-0597">Phosphoprotein</keyword>
<name>A0A3N9TFV0_9VIBR</name>
<feature type="domain" description="HPt" evidence="3">
    <location>
        <begin position="18"/>
        <end position="113"/>
    </location>
</feature>
<gene>
    <name evidence="4" type="ORF">EES38_07730</name>
</gene>
<evidence type="ECO:0000313" key="5">
    <source>
        <dbReference type="Proteomes" id="UP000281112"/>
    </source>
</evidence>
<dbReference type="EMBL" id="RJVQ01000003">
    <property type="protein sequence ID" value="RQW63137.1"/>
    <property type="molecule type" value="Genomic_DNA"/>
</dbReference>
<keyword evidence="5" id="KW-1185">Reference proteome</keyword>
<accession>A0A3N9TFV0</accession>
<dbReference type="SUPFAM" id="SSF47226">
    <property type="entry name" value="Histidine-containing phosphotransfer domain, HPT domain"/>
    <property type="match status" value="1"/>
</dbReference>
<sequence>MEVLKNQQTIDELANEIGAENIPMLLAIFLNELSEYLDIFNHCEDSQKVTHLTDISHALKSSAASFGADALCQLAISIDSKAKQDTLSDINSEVKALTQLIEETRSTYERSVS</sequence>
<dbReference type="RefSeq" id="WP_124936609.1">
    <property type="nucleotide sequence ID" value="NZ_RJVQ01000003.1"/>
</dbReference>
<reference evidence="4 5" key="1">
    <citation type="submission" date="2018-11" db="EMBL/GenBank/DDBJ databases">
        <title>Vibrio LJC006 sp. nov., isolated from seawater during the bloom of the enteromorpha.</title>
        <authorList>
            <person name="Liang J."/>
        </authorList>
    </citation>
    <scope>NUCLEOTIDE SEQUENCE [LARGE SCALE GENOMIC DNA]</scope>
    <source>
        <strain evidence="4 5">LJC006</strain>
    </source>
</reference>
<evidence type="ECO:0000259" key="3">
    <source>
        <dbReference type="PROSITE" id="PS50894"/>
    </source>
</evidence>
<dbReference type="Proteomes" id="UP000281112">
    <property type="component" value="Unassembled WGS sequence"/>
</dbReference>
<dbReference type="GO" id="GO:0004672">
    <property type="term" value="F:protein kinase activity"/>
    <property type="evidence" value="ECO:0007669"/>
    <property type="project" value="UniProtKB-ARBA"/>
</dbReference>
<comment type="caution">
    <text evidence="4">The sequence shown here is derived from an EMBL/GenBank/DDBJ whole genome shotgun (WGS) entry which is preliminary data.</text>
</comment>
<dbReference type="Gene3D" id="1.20.120.160">
    <property type="entry name" value="HPT domain"/>
    <property type="match status" value="1"/>
</dbReference>
<dbReference type="AlphaFoldDB" id="A0A3N9TFV0"/>
<evidence type="ECO:0000256" key="2">
    <source>
        <dbReference type="PROSITE-ProRule" id="PRU00110"/>
    </source>
</evidence>
<keyword evidence="1" id="KW-0902">Two-component regulatory system</keyword>
<dbReference type="InterPro" id="IPR008207">
    <property type="entry name" value="Sig_transdc_His_kin_Hpt_dom"/>
</dbReference>
<dbReference type="OrthoDB" id="6313555at2"/>